<organism evidence="1">
    <name type="scientific">Solanum lycopersicum</name>
    <name type="common">Tomato</name>
    <name type="synonym">Lycopersicon esculentum</name>
    <dbReference type="NCBI Taxonomy" id="4081"/>
    <lineage>
        <taxon>Eukaryota</taxon>
        <taxon>Viridiplantae</taxon>
        <taxon>Streptophyta</taxon>
        <taxon>Embryophyta</taxon>
        <taxon>Tracheophyta</taxon>
        <taxon>Spermatophyta</taxon>
        <taxon>Magnoliopsida</taxon>
        <taxon>eudicotyledons</taxon>
        <taxon>Gunneridae</taxon>
        <taxon>Pentapetalae</taxon>
        <taxon>asterids</taxon>
        <taxon>lamiids</taxon>
        <taxon>Solanales</taxon>
        <taxon>Solanaceae</taxon>
        <taxon>Solanoideae</taxon>
        <taxon>Solaneae</taxon>
        <taxon>Solanum</taxon>
        <taxon>Solanum subgen. Lycopersicon</taxon>
    </lineage>
</organism>
<dbReference type="AlphaFoldDB" id="A0A3Q7JJ16"/>
<proteinExistence type="predicted"/>
<sequence>MILQRRPNNFNFLFTGQNLGLQKKENKNCKKGRLMILFVIGVKVAGAEGKTNSSVSVFCLLFRTVSVITMVERALVGKMAERALVGKMAE</sequence>
<dbReference type="InParanoid" id="A0A3Q7JJ16"/>
<dbReference type="EnsemblPlants" id="Solyc11g010890.2.1">
    <property type="protein sequence ID" value="Solyc11g010890.2.1"/>
    <property type="gene ID" value="Solyc11g010890.2"/>
</dbReference>
<dbReference type="Proteomes" id="UP000004994">
    <property type="component" value="Chromosome 11"/>
</dbReference>
<accession>A0A3Q7JJ16</accession>
<evidence type="ECO:0000313" key="2">
    <source>
        <dbReference type="Proteomes" id="UP000004994"/>
    </source>
</evidence>
<keyword evidence="2" id="KW-1185">Reference proteome</keyword>
<reference evidence="1" key="1">
    <citation type="journal article" date="2012" name="Nature">
        <title>The tomato genome sequence provides insights into fleshy fruit evolution.</title>
        <authorList>
            <consortium name="Tomato Genome Consortium"/>
        </authorList>
    </citation>
    <scope>NUCLEOTIDE SEQUENCE [LARGE SCALE GENOMIC DNA]</scope>
    <source>
        <strain evidence="1">cv. Heinz 1706</strain>
    </source>
</reference>
<reference evidence="1" key="2">
    <citation type="submission" date="2019-01" db="UniProtKB">
        <authorList>
            <consortium name="EnsemblPlants"/>
        </authorList>
    </citation>
    <scope>IDENTIFICATION</scope>
    <source>
        <strain evidence="1">cv. Heinz 1706</strain>
    </source>
</reference>
<evidence type="ECO:0000313" key="1">
    <source>
        <dbReference type="EnsemblPlants" id="Solyc11g010890.2.1"/>
    </source>
</evidence>
<dbReference type="Gramene" id="Solyc11g010890.2.1">
    <property type="protein sequence ID" value="Solyc11g010890.2.1"/>
    <property type="gene ID" value="Solyc11g010890.2"/>
</dbReference>
<name>A0A3Q7JJ16_SOLLC</name>
<protein>
    <submittedName>
        <fullName evidence="1">Uncharacterized protein</fullName>
    </submittedName>
</protein>